<keyword evidence="1" id="KW-0472">Membrane</keyword>
<accession>A0A4U1J3Q7</accession>
<feature type="transmembrane region" description="Helical" evidence="1">
    <location>
        <begin position="286"/>
        <end position="304"/>
    </location>
</feature>
<keyword evidence="1" id="KW-1133">Transmembrane helix</keyword>
<evidence type="ECO:0000313" key="2">
    <source>
        <dbReference type="EMBL" id="TKD01822.1"/>
    </source>
</evidence>
<dbReference type="OrthoDB" id="5501927at2"/>
<dbReference type="AlphaFoldDB" id="A0A4U1J3Q7"/>
<sequence length="333" mass="33938">MGSERARGRARRTLVAWLLGVTTIVAADAVAYAQSKTERDMARALMDEGDAKVEKKDFAGALRAYRAAHAIMGVPSTGIEVARTEEKLGHLVEAHKAALEVANMPVKPGEPKPFTDAREAAKQLAAQIESRIPRLTVVVRGVPESAPVEVKIDGALLPSEAARAAQPVNPGKHEVSAAATGLPPVSKEIEIAEAQRLQVTLALGDAAASDDGSGNAGRRLSPLVYVGFGVGGAGLIAGAVTGGLSLSRAGTVKELCPAGTCPTQAALDEATPVNDSAKTLANVSNVAFALAVVGVGVGVAGIFLSGGEPKKSPEATSVRLQIGPTGIGLVGRF</sequence>
<proteinExistence type="predicted"/>
<protein>
    <submittedName>
        <fullName evidence="2">Uncharacterized protein</fullName>
    </submittedName>
</protein>
<evidence type="ECO:0000256" key="1">
    <source>
        <dbReference type="SAM" id="Phobius"/>
    </source>
</evidence>
<comment type="caution">
    <text evidence="2">The sequence shown here is derived from an EMBL/GenBank/DDBJ whole genome shotgun (WGS) entry which is preliminary data.</text>
</comment>
<gene>
    <name evidence="2" type="ORF">E8A74_30005</name>
</gene>
<dbReference type="RefSeq" id="WP_136932534.1">
    <property type="nucleotide sequence ID" value="NZ_SSMQ01000037.1"/>
</dbReference>
<evidence type="ECO:0000313" key="3">
    <source>
        <dbReference type="Proteomes" id="UP000309215"/>
    </source>
</evidence>
<reference evidence="2 3" key="1">
    <citation type="submission" date="2019-04" db="EMBL/GenBank/DDBJ databases">
        <authorList>
            <person name="Li Y."/>
            <person name="Wang J."/>
        </authorList>
    </citation>
    <scope>NUCLEOTIDE SEQUENCE [LARGE SCALE GENOMIC DNA]</scope>
    <source>
        <strain evidence="2 3">DSM 14668</strain>
    </source>
</reference>
<dbReference type="Proteomes" id="UP000309215">
    <property type="component" value="Unassembled WGS sequence"/>
</dbReference>
<keyword evidence="1" id="KW-0812">Transmembrane</keyword>
<keyword evidence="3" id="KW-1185">Reference proteome</keyword>
<dbReference type="EMBL" id="SSMQ01000037">
    <property type="protein sequence ID" value="TKD01822.1"/>
    <property type="molecule type" value="Genomic_DNA"/>
</dbReference>
<organism evidence="2 3">
    <name type="scientific">Polyangium fumosum</name>
    <dbReference type="NCBI Taxonomy" id="889272"/>
    <lineage>
        <taxon>Bacteria</taxon>
        <taxon>Pseudomonadati</taxon>
        <taxon>Myxococcota</taxon>
        <taxon>Polyangia</taxon>
        <taxon>Polyangiales</taxon>
        <taxon>Polyangiaceae</taxon>
        <taxon>Polyangium</taxon>
    </lineage>
</organism>
<name>A0A4U1J3Q7_9BACT</name>